<keyword evidence="3" id="KW-1185">Reference proteome</keyword>
<proteinExistence type="predicted"/>
<accession>A0A841C6D4</accession>
<dbReference type="EMBL" id="JACHJN010000001">
    <property type="protein sequence ID" value="MBB5954102.1"/>
    <property type="molecule type" value="Genomic_DNA"/>
</dbReference>
<feature type="transmembrane region" description="Helical" evidence="1">
    <location>
        <begin position="12"/>
        <end position="33"/>
    </location>
</feature>
<evidence type="ECO:0000313" key="2">
    <source>
        <dbReference type="EMBL" id="MBB5954102.1"/>
    </source>
</evidence>
<feature type="transmembrane region" description="Helical" evidence="1">
    <location>
        <begin position="45"/>
        <end position="65"/>
    </location>
</feature>
<dbReference type="Proteomes" id="UP000547510">
    <property type="component" value="Unassembled WGS sequence"/>
</dbReference>
<protein>
    <submittedName>
        <fullName evidence="2">Uncharacterized protein</fullName>
    </submittedName>
</protein>
<sequence length="74" mass="7645">MVEVAVPSSQAPRLLTTVAYALVLLGALFGPVFTLRAVPVDFPPWATISLIAGQIGLLGLVASAVRSAARRETG</sequence>
<dbReference type="AlphaFoldDB" id="A0A841C6D4"/>
<organism evidence="2 3">
    <name type="scientific">Saccharothrix tamanrassetensis</name>
    <dbReference type="NCBI Taxonomy" id="1051531"/>
    <lineage>
        <taxon>Bacteria</taxon>
        <taxon>Bacillati</taxon>
        <taxon>Actinomycetota</taxon>
        <taxon>Actinomycetes</taxon>
        <taxon>Pseudonocardiales</taxon>
        <taxon>Pseudonocardiaceae</taxon>
        <taxon>Saccharothrix</taxon>
    </lineage>
</organism>
<keyword evidence="1" id="KW-0472">Membrane</keyword>
<gene>
    <name evidence="2" type="ORF">FHS29_000672</name>
</gene>
<keyword evidence="1" id="KW-1133">Transmembrane helix</keyword>
<evidence type="ECO:0000256" key="1">
    <source>
        <dbReference type="SAM" id="Phobius"/>
    </source>
</evidence>
<keyword evidence="1" id="KW-0812">Transmembrane</keyword>
<reference evidence="2 3" key="1">
    <citation type="submission" date="2020-08" db="EMBL/GenBank/DDBJ databases">
        <title>Genomic Encyclopedia of Type Strains, Phase III (KMG-III): the genomes of soil and plant-associated and newly described type strains.</title>
        <authorList>
            <person name="Whitman W."/>
        </authorList>
    </citation>
    <scope>NUCLEOTIDE SEQUENCE [LARGE SCALE GENOMIC DNA]</scope>
    <source>
        <strain evidence="2 3">CECT 8640</strain>
    </source>
</reference>
<name>A0A841C6D4_9PSEU</name>
<comment type="caution">
    <text evidence="2">The sequence shown here is derived from an EMBL/GenBank/DDBJ whole genome shotgun (WGS) entry which is preliminary data.</text>
</comment>
<dbReference type="RefSeq" id="WP_246439786.1">
    <property type="nucleotide sequence ID" value="NZ_JACHJN010000001.1"/>
</dbReference>
<evidence type="ECO:0000313" key="3">
    <source>
        <dbReference type="Proteomes" id="UP000547510"/>
    </source>
</evidence>